<evidence type="ECO:0000256" key="3">
    <source>
        <dbReference type="RuleBase" id="RU003939"/>
    </source>
</evidence>
<dbReference type="PANTHER" id="PTHR33175">
    <property type="entry name" value="DNA-BINDING PROTEIN HU"/>
    <property type="match status" value="1"/>
</dbReference>
<dbReference type="InterPro" id="IPR010992">
    <property type="entry name" value="IHF-like_DNA-bd_dom_sf"/>
</dbReference>
<evidence type="ECO:0000256" key="1">
    <source>
        <dbReference type="ARBA" id="ARBA00023067"/>
    </source>
</evidence>
<evidence type="ECO:0000313" key="4">
    <source>
        <dbReference type="EMBL" id="QUC11561.1"/>
    </source>
</evidence>
<dbReference type="InterPro" id="IPR000119">
    <property type="entry name" value="Hist_DNA-bd"/>
</dbReference>
<proteinExistence type="inferred from homology"/>
<dbReference type="PANTHER" id="PTHR33175:SF3">
    <property type="entry name" value="DNA-BINDING PROTEIN HU-BETA"/>
    <property type="match status" value="1"/>
</dbReference>
<dbReference type="GO" id="GO:0005829">
    <property type="term" value="C:cytosol"/>
    <property type="evidence" value="ECO:0007669"/>
    <property type="project" value="TreeGrafter"/>
</dbReference>
<reference evidence="4" key="1">
    <citation type="submission" date="2021-03" db="EMBL/GenBank/DDBJ databases">
        <title>Human Oral Microbial Genomes.</title>
        <authorList>
            <person name="Johnston C.D."/>
            <person name="Chen T."/>
            <person name="Dewhirst F.E."/>
        </authorList>
    </citation>
    <scope>NUCLEOTIDE SEQUENCE</scope>
    <source>
        <strain evidence="4">F0714</strain>
    </source>
</reference>
<dbReference type="GeneID" id="64408043"/>
<evidence type="ECO:0000313" key="5">
    <source>
        <dbReference type="Proteomes" id="UP000677180"/>
    </source>
</evidence>
<comment type="similarity">
    <text evidence="3">Belongs to the bacterial histone-like protein family.</text>
</comment>
<dbReference type="Pfam" id="PF00216">
    <property type="entry name" value="Bac_DNA_binding"/>
    <property type="match status" value="1"/>
</dbReference>
<dbReference type="Proteomes" id="UP000677180">
    <property type="component" value="Chromosome"/>
</dbReference>
<dbReference type="GO" id="GO:0030527">
    <property type="term" value="F:structural constituent of chromatin"/>
    <property type="evidence" value="ECO:0007669"/>
    <property type="project" value="InterPro"/>
</dbReference>
<keyword evidence="1" id="KW-0226">DNA condensation</keyword>
<name>A0AB37I3F8_9ACTN</name>
<sequence>MFAYSKCFKETSMTKRELIQAIAAKAGLTNAQAEAALDAFGAVITEALVADKKIQLPGVFTASTTQRAEREGRNPATGEAMTIPARRVAKFAPASALKNAL</sequence>
<dbReference type="RefSeq" id="WP_159424551.1">
    <property type="nucleotide sequence ID" value="NZ_CAURRE010000037.1"/>
</dbReference>
<dbReference type="Gene3D" id="4.10.520.10">
    <property type="entry name" value="IHF-like DNA-binding proteins"/>
    <property type="match status" value="1"/>
</dbReference>
<evidence type="ECO:0000256" key="2">
    <source>
        <dbReference type="ARBA" id="ARBA00023125"/>
    </source>
</evidence>
<dbReference type="PRINTS" id="PR01727">
    <property type="entry name" value="DNABINDINGHU"/>
</dbReference>
<dbReference type="GO" id="GO:0003677">
    <property type="term" value="F:DNA binding"/>
    <property type="evidence" value="ECO:0007669"/>
    <property type="project" value="UniProtKB-KW"/>
</dbReference>
<dbReference type="SMART" id="SM00411">
    <property type="entry name" value="BHL"/>
    <property type="match status" value="1"/>
</dbReference>
<keyword evidence="2 4" id="KW-0238">DNA-binding</keyword>
<dbReference type="GO" id="GO:0030261">
    <property type="term" value="P:chromosome condensation"/>
    <property type="evidence" value="ECO:0007669"/>
    <property type="project" value="UniProtKB-KW"/>
</dbReference>
<dbReference type="SUPFAM" id="SSF47729">
    <property type="entry name" value="IHF-like DNA-binding proteins"/>
    <property type="match status" value="1"/>
</dbReference>
<protein>
    <submittedName>
        <fullName evidence="4">HU family DNA-binding protein</fullName>
    </submittedName>
</protein>
<organism evidence="4 5">
    <name type="scientific">Arachnia propionica</name>
    <dbReference type="NCBI Taxonomy" id="1750"/>
    <lineage>
        <taxon>Bacteria</taxon>
        <taxon>Bacillati</taxon>
        <taxon>Actinomycetota</taxon>
        <taxon>Actinomycetes</taxon>
        <taxon>Propionibacteriales</taxon>
        <taxon>Propionibacteriaceae</taxon>
        <taxon>Arachnia</taxon>
    </lineage>
</organism>
<dbReference type="AlphaFoldDB" id="A0AB37I3F8"/>
<gene>
    <name evidence="4" type="ORF">J5A53_02335</name>
</gene>
<accession>A0AB37I3F8</accession>
<dbReference type="EMBL" id="CP072385">
    <property type="protein sequence ID" value="QUC11561.1"/>
    <property type="molecule type" value="Genomic_DNA"/>
</dbReference>
<dbReference type="CDD" id="cd14435">
    <property type="entry name" value="SPO1_TF1_like"/>
    <property type="match status" value="1"/>
</dbReference>